<evidence type="ECO:0000313" key="3">
    <source>
        <dbReference type="Proteomes" id="UP000178270"/>
    </source>
</evidence>
<sequence>MKRIPALIFILIIFAGVLVVSGLVVYKKILKTSVPANTPQLNASNLPELPPVEGLPEQTLENFITETIGEKLKKEITDVHILQATEKVSKGTYKVKGDDNSEFIFIAERSDKSWGLIFNGKDDTMTCGSISKEIPVGIVPNCVNTDGVLIGRF</sequence>
<gene>
    <name evidence="2" type="ORF">A3K42_01605</name>
</gene>
<protein>
    <submittedName>
        <fullName evidence="2">Uncharacterized protein</fullName>
    </submittedName>
</protein>
<evidence type="ECO:0000256" key="1">
    <source>
        <dbReference type="SAM" id="Phobius"/>
    </source>
</evidence>
<feature type="transmembrane region" description="Helical" evidence="1">
    <location>
        <begin position="6"/>
        <end position="26"/>
    </location>
</feature>
<dbReference type="Proteomes" id="UP000178270">
    <property type="component" value="Unassembled WGS sequence"/>
</dbReference>
<proteinExistence type="predicted"/>
<comment type="caution">
    <text evidence="2">The sequence shown here is derived from an EMBL/GenBank/DDBJ whole genome shotgun (WGS) entry which is preliminary data.</text>
</comment>
<keyword evidence="1" id="KW-0812">Transmembrane</keyword>
<accession>A0A1F4U1Q3</accession>
<keyword evidence="1" id="KW-1133">Transmembrane helix</keyword>
<name>A0A1F4U1Q3_UNCKA</name>
<keyword evidence="1" id="KW-0472">Membrane</keyword>
<dbReference type="AlphaFoldDB" id="A0A1F4U1Q3"/>
<organism evidence="2 3">
    <name type="scientific">candidate division WWE3 bacterium RBG_13_37_7</name>
    <dbReference type="NCBI Taxonomy" id="1802609"/>
    <lineage>
        <taxon>Bacteria</taxon>
        <taxon>Katanobacteria</taxon>
    </lineage>
</organism>
<reference evidence="2 3" key="1">
    <citation type="journal article" date="2016" name="Nat. Commun.">
        <title>Thousands of microbial genomes shed light on interconnected biogeochemical processes in an aquifer system.</title>
        <authorList>
            <person name="Anantharaman K."/>
            <person name="Brown C.T."/>
            <person name="Hug L.A."/>
            <person name="Sharon I."/>
            <person name="Castelle C.J."/>
            <person name="Probst A.J."/>
            <person name="Thomas B.C."/>
            <person name="Singh A."/>
            <person name="Wilkins M.J."/>
            <person name="Karaoz U."/>
            <person name="Brodie E.L."/>
            <person name="Williams K.H."/>
            <person name="Hubbard S.S."/>
            <person name="Banfield J.F."/>
        </authorList>
    </citation>
    <scope>NUCLEOTIDE SEQUENCE [LARGE SCALE GENOMIC DNA]</scope>
</reference>
<dbReference type="EMBL" id="MEUS01000014">
    <property type="protein sequence ID" value="OGC38809.1"/>
    <property type="molecule type" value="Genomic_DNA"/>
</dbReference>
<evidence type="ECO:0000313" key="2">
    <source>
        <dbReference type="EMBL" id="OGC38809.1"/>
    </source>
</evidence>